<accession>A0A939DF90</accession>
<organism evidence="4 5">
    <name type="scientific">Parahaliea mediterranea</name>
    <dbReference type="NCBI Taxonomy" id="651086"/>
    <lineage>
        <taxon>Bacteria</taxon>
        <taxon>Pseudomonadati</taxon>
        <taxon>Pseudomonadota</taxon>
        <taxon>Gammaproteobacteria</taxon>
        <taxon>Cellvibrionales</taxon>
        <taxon>Halieaceae</taxon>
        <taxon>Parahaliea</taxon>
    </lineage>
</organism>
<dbReference type="AlphaFoldDB" id="A0A939DF90"/>
<gene>
    <name evidence="4" type="ORF">JYP50_11360</name>
</gene>
<dbReference type="InterPro" id="IPR039448">
    <property type="entry name" value="Beta_helix"/>
</dbReference>
<feature type="signal peptide" evidence="1">
    <location>
        <begin position="1"/>
        <end position="25"/>
    </location>
</feature>
<keyword evidence="1" id="KW-0732">Signal</keyword>
<dbReference type="Gene3D" id="3.90.1580.10">
    <property type="entry name" value="paralog of FGE (formylglycine-generating enzyme)"/>
    <property type="match status" value="1"/>
</dbReference>
<evidence type="ECO:0000256" key="1">
    <source>
        <dbReference type="SAM" id="SignalP"/>
    </source>
</evidence>
<reference evidence="4" key="1">
    <citation type="submission" date="2021-02" db="EMBL/GenBank/DDBJ databases">
        <title>PHA producing bacteria isolated from coastal sediment in Guangdong, Shenzhen.</title>
        <authorList>
            <person name="Zheng W."/>
            <person name="Yu S."/>
            <person name="Huang Y."/>
        </authorList>
    </citation>
    <scope>NUCLEOTIDE SEQUENCE</scope>
    <source>
        <strain evidence="4">TN14-10</strain>
    </source>
</reference>
<dbReference type="Pfam" id="PF03781">
    <property type="entry name" value="FGE-sulfatase"/>
    <property type="match status" value="1"/>
</dbReference>
<dbReference type="PANTHER" id="PTHR23150:SF35">
    <property type="entry name" value="BLL6746 PROTEIN"/>
    <property type="match status" value="1"/>
</dbReference>
<feature type="domain" description="Sulfatase-modifying factor enzyme-like" evidence="2">
    <location>
        <begin position="323"/>
        <end position="580"/>
    </location>
</feature>
<feature type="domain" description="Right handed beta helix" evidence="3">
    <location>
        <begin position="117"/>
        <end position="273"/>
    </location>
</feature>
<dbReference type="InterPro" id="IPR005532">
    <property type="entry name" value="SUMF_dom"/>
</dbReference>
<dbReference type="InterPro" id="IPR011050">
    <property type="entry name" value="Pectin_lyase_fold/virulence"/>
</dbReference>
<dbReference type="InterPro" id="IPR042095">
    <property type="entry name" value="SUMF_sf"/>
</dbReference>
<comment type="caution">
    <text evidence="4">The sequence shown here is derived from an EMBL/GenBank/DDBJ whole genome shotgun (WGS) entry which is preliminary data.</text>
</comment>
<evidence type="ECO:0000259" key="3">
    <source>
        <dbReference type="Pfam" id="PF13229"/>
    </source>
</evidence>
<name>A0A939DF90_9GAMM</name>
<sequence length="587" mass="63036">MKHIQKTTYLAALGSLFLSTAGSSANPGIAQALTVCASEAASCDYSGPGAVQRAIDAADSGAKIILREGVYEPSETRDTPYQDITVRGVINVEGKDLSLVGEPGVVIQGSTGKPATAIVVRDASVSMENLTISGFVAAAMEDDIYDGHGIFIIDGKAELENISIRGLPKMALSIRGDSQVDSDALTVSDGHIGVWIEETARLRLQNGYFSGNDSAAIAAYQDSQVTVDSSVFESNGDDGVYAAGKALIEVSGSAFINNTPYAARADDSARISIDTSYLKDNDINAATPEAAVSLGQAMLTNDPRGRNAGAAVEPVLIRDCETCPALTAIPSGEIHMGVVPAENLREPDQQPRHPVSISKPWAMGIHEVTREQFGRFVEETSYRAAGACNALDGVTWVLDEERDWVNPGYPQNPDHPVVCVSWRDAIAYVEWLSSVTGQTYRLPSETEWEYAARSGMPETAPINQVNRSRANHGTEECCGPLQANNDIWDFTAPVGSLEGNAFGLYDTQGNVWEWVADCYHDSYAGIPNDGSPRTADCSRPDYRVVRGGSWGDDSYYMLANYRLLAPADFGYFTLGFRVARDLPVAED</sequence>
<dbReference type="GO" id="GO:0120147">
    <property type="term" value="F:formylglycine-generating oxidase activity"/>
    <property type="evidence" value="ECO:0007669"/>
    <property type="project" value="TreeGrafter"/>
</dbReference>
<dbReference type="RefSeq" id="WP_206560635.1">
    <property type="nucleotide sequence ID" value="NZ_JAFKCZ010000007.1"/>
</dbReference>
<dbReference type="EMBL" id="JAFKCZ010000007">
    <property type="protein sequence ID" value="MBN7797195.1"/>
    <property type="molecule type" value="Genomic_DNA"/>
</dbReference>
<dbReference type="InterPro" id="IPR016187">
    <property type="entry name" value="CTDL_fold"/>
</dbReference>
<keyword evidence="5" id="KW-1185">Reference proteome</keyword>
<evidence type="ECO:0000259" key="2">
    <source>
        <dbReference type="Pfam" id="PF03781"/>
    </source>
</evidence>
<dbReference type="Pfam" id="PF13229">
    <property type="entry name" value="Beta_helix"/>
    <property type="match status" value="1"/>
</dbReference>
<dbReference type="SUPFAM" id="SSF51126">
    <property type="entry name" value="Pectin lyase-like"/>
    <property type="match status" value="1"/>
</dbReference>
<dbReference type="Gene3D" id="2.160.20.10">
    <property type="entry name" value="Single-stranded right-handed beta-helix, Pectin lyase-like"/>
    <property type="match status" value="1"/>
</dbReference>
<evidence type="ECO:0000313" key="5">
    <source>
        <dbReference type="Proteomes" id="UP000664303"/>
    </source>
</evidence>
<protein>
    <submittedName>
        <fullName evidence="4">SUMF1/EgtB/PvdO family nonheme iron enzyme</fullName>
    </submittedName>
</protein>
<dbReference type="Proteomes" id="UP000664303">
    <property type="component" value="Unassembled WGS sequence"/>
</dbReference>
<dbReference type="InterPro" id="IPR012334">
    <property type="entry name" value="Pectin_lyas_fold"/>
</dbReference>
<dbReference type="InterPro" id="IPR051043">
    <property type="entry name" value="Sulfatase_Mod_Factor_Kinase"/>
</dbReference>
<dbReference type="SUPFAM" id="SSF56436">
    <property type="entry name" value="C-type lectin-like"/>
    <property type="match status" value="1"/>
</dbReference>
<dbReference type="PANTHER" id="PTHR23150">
    <property type="entry name" value="SULFATASE MODIFYING FACTOR 1, 2"/>
    <property type="match status" value="1"/>
</dbReference>
<evidence type="ECO:0000313" key="4">
    <source>
        <dbReference type="EMBL" id="MBN7797195.1"/>
    </source>
</evidence>
<feature type="chain" id="PRO_5036952691" evidence="1">
    <location>
        <begin position="26"/>
        <end position="587"/>
    </location>
</feature>
<proteinExistence type="predicted"/>